<sequence length="189" mass="21864">VKLMYYRDDNNTPDRGIIHLERRDKKTGKIMKGRIEYDGHGKNQKTKYTFDKEDLFGYENHKDVKELLDNKAHTIDEWLATTNQIDYPIFIDQLPRYFKNPRACDIMISTIGEYGFGYEHGKTVATYPYSHDIALKKSMTVPLIIGGSLEIPSFEIPYCKTTDIVPTLLDLLGIKPHWSVVGKSLLNYK</sequence>
<organism evidence="1">
    <name type="scientific">marine sediment metagenome</name>
    <dbReference type="NCBI Taxonomy" id="412755"/>
    <lineage>
        <taxon>unclassified sequences</taxon>
        <taxon>metagenomes</taxon>
        <taxon>ecological metagenomes</taxon>
    </lineage>
</organism>
<accession>X1DCX2</accession>
<dbReference type="InterPro" id="IPR017850">
    <property type="entry name" value="Alkaline_phosphatase_core_sf"/>
</dbReference>
<dbReference type="AlphaFoldDB" id="X1DCX2"/>
<gene>
    <name evidence="1" type="ORF">S01H4_49872</name>
</gene>
<proteinExistence type="predicted"/>
<feature type="non-terminal residue" evidence="1">
    <location>
        <position position="1"/>
    </location>
</feature>
<name>X1DCX2_9ZZZZ</name>
<dbReference type="SUPFAM" id="SSF53649">
    <property type="entry name" value="Alkaline phosphatase-like"/>
    <property type="match status" value="1"/>
</dbReference>
<dbReference type="EMBL" id="BART01028256">
    <property type="protein sequence ID" value="GAH02909.1"/>
    <property type="molecule type" value="Genomic_DNA"/>
</dbReference>
<evidence type="ECO:0000313" key="1">
    <source>
        <dbReference type="EMBL" id="GAH02909.1"/>
    </source>
</evidence>
<dbReference type="Gene3D" id="3.40.720.10">
    <property type="entry name" value="Alkaline Phosphatase, subunit A"/>
    <property type="match status" value="1"/>
</dbReference>
<comment type="caution">
    <text evidence="1">The sequence shown here is derived from an EMBL/GenBank/DDBJ whole genome shotgun (WGS) entry which is preliminary data.</text>
</comment>
<protein>
    <submittedName>
        <fullName evidence="1">Uncharacterized protein</fullName>
    </submittedName>
</protein>
<reference evidence="1" key="1">
    <citation type="journal article" date="2014" name="Front. Microbiol.">
        <title>High frequency of phylogenetically diverse reductive dehalogenase-homologous genes in deep subseafloor sedimentary metagenomes.</title>
        <authorList>
            <person name="Kawai M."/>
            <person name="Futagami T."/>
            <person name="Toyoda A."/>
            <person name="Takaki Y."/>
            <person name="Nishi S."/>
            <person name="Hori S."/>
            <person name="Arai W."/>
            <person name="Tsubouchi T."/>
            <person name="Morono Y."/>
            <person name="Uchiyama I."/>
            <person name="Ito T."/>
            <person name="Fujiyama A."/>
            <person name="Inagaki F."/>
            <person name="Takami H."/>
        </authorList>
    </citation>
    <scope>NUCLEOTIDE SEQUENCE</scope>
    <source>
        <strain evidence="1">Expedition CK06-06</strain>
    </source>
</reference>